<dbReference type="EMBL" id="LZDS01000003">
    <property type="protein sequence ID" value="OBX29813.1"/>
    <property type="molecule type" value="Genomic_DNA"/>
</dbReference>
<evidence type="ECO:0000313" key="1">
    <source>
        <dbReference type="EMBL" id="OBX29813.1"/>
    </source>
</evidence>
<gene>
    <name evidence="1" type="ORF">A9J31_11935</name>
</gene>
<organism evidence="1 2">
    <name type="scientific">Acinetobacter gandensis</name>
    <dbReference type="NCBI Taxonomy" id="1443941"/>
    <lineage>
        <taxon>Bacteria</taxon>
        <taxon>Pseudomonadati</taxon>
        <taxon>Pseudomonadota</taxon>
        <taxon>Gammaproteobacteria</taxon>
        <taxon>Moraxellales</taxon>
        <taxon>Moraxellaceae</taxon>
        <taxon>Acinetobacter</taxon>
    </lineage>
</organism>
<keyword evidence="2" id="KW-1185">Reference proteome</keyword>
<proteinExistence type="predicted"/>
<protein>
    <submittedName>
        <fullName evidence="1">Uncharacterized protein</fullName>
    </submittedName>
</protein>
<name>A0A1A7REF1_9GAMM</name>
<dbReference type="RefSeq" id="WP_067762190.1">
    <property type="nucleotide sequence ID" value="NZ_LZDS01000003.1"/>
</dbReference>
<accession>A0A1A7REF1</accession>
<sequence length="211" mass="23891">MIGHQRSIMAAMGIDLWVPQAAPCQQYSPSIWRDQVAPEIALQPVSEIILKNIPQIDSQSVQTKQVNEVPVEPQHDVVPVTKQQEEQRPILQIAAFSLEAICLEHCVVVIDSTELTADQQLLWANIQRAVSSQFYTLQWPFAWVNLQDGRGAASYVQGFIDAISLDKNILCLGDIPHLAHSKIYPLASLQQMIDQPKLKKRLWQFMQNKMI</sequence>
<dbReference type="Proteomes" id="UP000185753">
    <property type="component" value="Unassembled WGS sequence"/>
</dbReference>
<dbReference type="OrthoDB" id="6660515at2"/>
<dbReference type="AlphaFoldDB" id="A0A1A7REF1"/>
<evidence type="ECO:0000313" key="2">
    <source>
        <dbReference type="Proteomes" id="UP000185753"/>
    </source>
</evidence>
<dbReference type="STRING" id="1443941.A9J31_11935"/>
<comment type="caution">
    <text evidence="1">The sequence shown here is derived from an EMBL/GenBank/DDBJ whole genome shotgun (WGS) entry which is preliminary data.</text>
</comment>
<reference evidence="2" key="1">
    <citation type="submission" date="2016-06" db="EMBL/GenBank/DDBJ databases">
        <authorList>
            <person name="Radolfova-Krizova L."/>
            <person name="Nemec A."/>
        </authorList>
    </citation>
    <scope>NUCLEOTIDE SEQUENCE [LARGE SCALE GENOMIC DNA]</scope>
    <source>
        <strain evidence="2">ANC 4275</strain>
    </source>
</reference>